<dbReference type="Proteomes" id="UP000548423">
    <property type="component" value="Unassembled WGS sequence"/>
</dbReference>
<dbReference type="AlphaFoldDB" id="A0A852T4T3"/>
<dbReference type="EMBL" id="JACCBX010000001">
    <property type="protein sequence ID" value="NYE03593.1"/>
    <property type="molecule type" value="Genomic_DNA"/>
</dbReference>
<accession>A0A852T4T3</accession>
<evidence type="ECO:0000313" key="2">
    <source>
        <dbReference type="Proteomes" id="UP000548423"/>
    </source>
</evidence>
<reference evidence="2" key="1">
    <citation type="submission" date="2020-07" db="EMBL/GenBank/DDBJ databases">
        <authorList>
            <person name="Partida-Martinez L."/>
            <person name="Huntemann M."/>
            <person name="Clum A."/>
            <person name="Wang J."/>
            <person name="Palaniappan K."/>
            <person name="Ritter S."/>
            <person name="Chen I.-M."/>
            <person name="Stamatis D."/>
            <person name="Reddy T."/>
            <person name="O'Malley R."/>
            <person name="Daum C."/>
            <person name="Shapiro N."/>
            <person name="Ivanova N."/>
            <person name="Kyrpides N."/>
            <person name="Woyke T."/>
        </authorList>
    </citation>
    <scope>NUCLEOTIDE SEQUENCE [LARGE SCALE GENOMIC DNA]</scope>
    <source>
        <strain evidence="2">AT2.8</strain>
    </source>
</reference>
<protein>
    <submittedName>
        <fullName evidence="1">Uncharacterized protein</fullName>
    </submittedName>
</protein>
<gene>
    <name evidence="1" type="ORF">F4694_000312</name>
</gene>
<proteinExistence type="predicted"/>
<name>A0A852T4T3_9BACI</name>
<sequence>MTTIIATIIPTVQTVILGAATPAEAAEIDKETSSITRMFLYYRN</sequence>
<evidence type="ECO:0000313" key="1">
    <source>
        <dbReference type="EMBL" id="NYE03593.1"/>
    </source>
</evidence>
<reference evidence="2" key="2">
    <citation type="submission" date="2020-08" db="EMBL/GenBank/DDBJ databases">
        <title>The Agave Microbiome: Exploring the role of microbial communities in plant adaptations to desert environments.</title>
        <authorList>
            <person name="Partida-Martinez L.P."/>
        </authorList>
    </citation>
    <scope>NUCLEOTIDE SEQUENCE [LARGE SCALE GENOMIC DNA]</scope>
    <source>
        <strain evidence="2">AT2.8</strain>
    </source>
</reference>
<comment type="caution">
    <text evidence="1">The sequence shown here is derived from an EMBL/GenBank/DDBJ whole genome shotgun (WGS) entry which is preliminary data.</text>
</comment>
<organism evidence="1 2">
    <name type="scientific">Neobacillus niacini</name>
    <dbReference type="NCBI Taxonomy" id="86668"/>
    <lineage>
        <taxon>Bacteria</taxon>
        <taxon>Bacillati</taxon>
        <taxon>Bacillota</taxon>
        <taxon>Bacilli</taxon>
        <taxon>Bacillales</taxon>
        <taxon>Bacillaceae</taxon>
        <taxon>Neobacillus</taxon>
    </lineage>
</organism>